<proteinExistence type="predicted"/>
<feature type="non-terminal residue" evidence="3">
    <location>
        <position position="172"/>
    </location>
</feature>
<dbReference type="AlphaFoldDB" id="A0A0C3NG58"/>
<feature type="signal peptide" evidence="1">
    <location>
        <begin position="1"/>
        <end position="22"/>
    </location>
</feature>
<dbReference type="Pfam" id="PF24764">
    <property type="entry name" value="rva_4"/>
    <property type="match status" value="1"/>
</dbReference>
<dbReference type="InParanoid" id="A0A0C3NG58"/>
<name>A0A0C3NG58_PISTI</name>
<sequence>LDRSSHHHLWLLHYLFLPDIRADCASFCEEWNAHPISGEGHDQSPNDMRFMGQLEHGIYLQNDIQLHPNVISHYYCLQHQGNGSTPGHLAEQDDEWEDNSDLPSMIAADQAPEFANDGAPVPKGVSPFPSPAWQEVFHLSMQQVQEIGHIPIGYGIREEEWDGEGYPELETI</sequence>
<organism evidence="3 4">
    <name type="scientific">Pisolithus tinctorius Marx 270</name>
    <dbReference type="NCBI Taxonomy" id="870435"/>
    <lineage>
        <taxon>Eukaryota</taxon>
        <taxon>Fungi</taxon>
        <taxon>Dikarya</taxon>
        <taxon>Basidiomycota</taxon>
        <taxon>Agaricomycotina</taxon>
        <taxon>Agaricomycetes</taxon>
        <taxon>Agaricomycetidae</taxon>
        <taxon>Boletales</taxon>
        <taxon>Sclerodermatineae</taxon>
        <taxon>Pisolithaceae</taxon>
        <taxon>Pisolithus</taxon>
    </lineage>
</organism>
<dbReference type="OrthoDB" id="3262083at2759"/>
<reference evidence="3 4" key="1">
    <citation type="submission" date="2014-04" db="EMBL/GenBank/DDBJ databases">
        <authorList>
            <consortium name="DOE Joint Genome Institute"/>
            <person name="Kuo A."/>
            <person name="Kohler A."/>
            <person name="Costa M.D."/>
            <person name="Nagy L.G."/>
            <person name="Floudas D."/>
            <person name="Copeland A."/>
            <person name="Barry K.W."/>
            <person name="Cichocki N."/>
            <person name="Veneault-Fourrey C."/>
            <person name="LaButti K."/>
            <person name="Lindquist E.A."/>
            <person name="Lipzen A."/>
            <person name="Lundell T."/>
            <person name="Morin E."/>
            <person name="Murat C."/>
            <person name="Sun H."/>
            <person name="Tunlid A."/>
            <person name="Henrissat B."/>
            <person name="Grigoriev I.V."/>
            <person name="Hibbett D.S."/>
            <person name="Martin F."/>
            <person name="Nordberg H.P."/>
            <person name="Cantor M.N."/>
            <person name="Hua S.X."/>
        </authorList>
    </citation>
    <scope>NUCLEOTIDE SEQUENCE [LARGE SCALE GENOMIC DNA]</scope>
    <source>
        <strain evidence="3 4">Marx 270</strain>
    </source>
</reference>
<gene>
    <name evidence="3" type="ORF">M404DRAFT_98494</name>
</gene>
<dbReference type="STRING" id="870435.A0A0C3NG58"/>
<feature type="non-terminal residue" evidence="3">
    <location>
        <position position="1"/>
    </location>
</feature>
<accession>A0A0C3NG58</accession>
<evidence type="ECO:0000256" key="1">
    <source>
        <dbReference type="SAM" id="SignalP"/>
    </source>
</evidence>
<protein>
    <recommendedName>
        <fullName evidence="2">Integrase core domain-containing protein</fullName>
    </recommendedName>
</protein>
<keyword evidence="4" id="KW-1185">Reference proteome</keyword>
<evidence type="ECO:0000313" key="3">
    <source>
        <dbReference type="EMBL" id="KIN94448.1"/>
    </source>
</evidence>
<dbReference type="Proteomes" id="UP000054217">
    <property type="component" value="Unassembled WGS sequence"/>
</dbReference>
<dbReference type="HOGENOM" id="CLU_092517_2_0_1"/>
<evidence type="ECO:0000259" key="2">
    <source>
        <dbReference type="Pfam" id="PF24764"/>
    </source>
</evidence>
<evidence type="ECO:0000313" key="4">
    <source>
        <dbReference type="Proteomes" id="UP000054217"/>
    </source>
</evidence>
<feature type="chain" id="PRO_5002180205" description="Integrase core domain-containing protein" evidence="1">
    <location>
        <begin position="23"/>
        <end position="172"/>
    </location>
</feature>
<dbReference type="EMBL" id="KN832098">
    <property type="protein sequence ID" value="KIN94448.1"/>
    <property type="molecule type" value="Genomic_DNA"/>
</dbReference>
<keyword evidence="1" id="KW-0732">Signal</keyword>
<reference evidence="4" key="2">
    <citation type="submission" date="2015-01" db="EMBL/GenBank/DDBJ databases">
        <title>Evolutionary Origins and Diversification of the Mycorrhizal Mutualists.</title>
        <authorList>
            <consortium name="DOE Joint Genome Institute"/>
            <consortium name="Mycorrhizal Genomics Consortium"/>
            <person name="Kohler A."/>
            <person name="Kuo A."/>
            <person name="Nagy L.G."/>
            <person name="Floudas D."/>
            <person name="Copeland A."/>
            <person name="Barry K.W."/>
            <person name="Cichocki N."/>
            <person name="Veneault-Fourrey C."/>
            <person name="LaButti K."/>
            <person name="Lindquist E.A."/>
            <person name="Lipzen A."/>
            <person name="Lundell T."/>
            <person name="Morin E."/>
            <person name="Murat C."/>
            <person name="Riley R."/>
            <person name="Ohm R."/>
            <person name="Sun H."/>
            <person name="Tunlid A."/>
            <person name="Henrissat B."/>
            <person name="Grigoriev I.V."/>
            <person name="Hibbett D.S."/>
            <person name="Martin F."/>
        </authorList>
    </citation>
    <scope>NUCLEOTIDE SEQUENCE [LARGE SCALE GENOMIC DNA]</scope>
    <source>
        <strain evidence="4">Marx 270</strain>
    </source>
</reference>
<feature type="domain" description="Integrase core" evidence="2">
    <location>
        <begin position="1"/>
        <end position="56"/>
    </location>
</feature>
<dbReference type="InterPro" id="IPR058913">
    <property type="entry name" value="Integrase_dom_put"/>
</dbReference>